<keyword evidence="2" id="KW-1185">Reference proteome</keyword>
<evidence type="ECO:0000313" key="1">
    <source>
        <dbReference type="EMBL" id="TFK66196.1"/>
    </source>
</evidence>
<organism evidence="1 2">
    <name type="scientific">Pluteus cervinus</name>
    <dbReference type="NCBI Taxonomy" id="181527"/>
    <lineage>
        <taxon>Eukaryota</taxon>
        <taxon>Fungi</taxon>
        <taxon>Dikarya</taxon>
        <taxon>Basidiomycota</taxon>
        <taxon>Agaricomycotina</taxon>
        <taxon>Agaricomycetes</taxon>
        <taxon>Agaricomycetidae</taxon>
        <taxon>Agaricales</taxon>
        <taxon>Pluteineae</taxon>
        <taxon>Pluteaceae</taxon>
        <taxon>Pluteus</taxon>
    </lineage>
</organism>
<sequence length="1459" mass="164833">MVQKPTERIQSGDAPHFDSPQLHIIALNMEHKNSFIHKFIAGISVSNGTNPAKEYESAKEGVKRGKVQWRLNVPVPVASKIVVKILKHHTFQKDEIITTVSVPFPDILKFFQDNQQNSMMDIKGQQGEKLSLSIEQKSIQDMLQRVTLPSAVLEKLGYARQPVEVLIAMSDQLGDVNSIAKVVLGLFSKVYEQLEKQELCIQQVSLLFEKINLLAPLLATAQELEEYEHLQKVIVDILHLFQDVLNAIDKYNESHLMGQILDQFKSDPSLDIQRFSTRFENLSKAFDQSLQVDQAQMLDQAQVESILSKLKPDFRQPAAFCAQDTCSDIFIELDRWAMTQSEKLFWLHGVAGMGKSTIAATYSNRLKAQKMLGGYHICSRDTTVHQSSTQLVLNLCYQLSLAHKPFGRLVAKTIKADSLFSPNGMPVTELFELLILQSVKTLKDKHPGSGKIILIIDALDECGDARERQSVIQKSEELVGCCEWIKVLLTSRPAVNVQKTLSKEKLAIWSLDPRNNNQNIQKFLKVQFQSNPEFKSDLDQLLRAIPILTKQSGGLFIWAKAACEYLDSGIAISEGLEKLLHNEAHHNLYFVYNTALSQAFATDTEICQTVLSTIILAGEQLSEKALVGLLSEQTESMIQKILLKLKTLLYLGTDKQLYIIHPSLREYLTDPQVCPAEFYIAKDQHYMLFEKTIQVMHKQVRFNICNIESSYETNEEITGLQERISQNISEELKYSSRYWMYHMVNSGDWSLSHDHVVELLESENGWLYWVEVLSLLGIVRETMLDMTKAIQWIKEESNCQRKIEEITTFLSRFVTPISQSACHIYISALPFVPEKSWMAKQFWNGFINSVIIRNIKGQNWREIQSYTRILKGHTQWIRSVAYSSDNRYVVSGSNDKTVRIWDVETGQQKGTELTGHTHYVTSVAFSSDSRYVVSGSQDNTVRIWDVETGKQKGTEFKGHTKWVESVAFSSDSKYVVSGSLDNTVRIWDVETGQQKRPFKGHTSGVRSVAISSHNKYVVSGAQDNTVRIWDVETGLQKGEELEGHTSYITSVAFSPDNKYVASGSEDNTVRIWDVETAQQKTEFQGHTKQVTSVSFSNDSRYVVSGSWDSTIRIWDMETGQQKGAEFRSHTDPVTSVAFSTDMQSVVSGSIDQTVRIQDVGTGKGTEFQGHTKLVTSVALSTDMKYAVSGSEDKTVRVWDMQTGQLKITFQGHVYTITSVAFSSDTKYVVSGSNDHTIRIWDMETGQQKGNPITGHTNWVTSVAFSSDNRYVVSGSHDRSVRIWDVETGHQKGVKFEVSGSWITTVSFSSDNKYVVSKSHDNIVRIWDVETGEETNSPLQSHLQSLVSSSSDEYSVSKDDTTIRLYSLQQNNTILPPLVFSDTTFSTLTSPSPQFQSSLLVDGWYYVNGHRYLWIPPLYRQAISASQFRCFPFSAENPTLFANLDKFVHGPNWTSVMTSA</sequence>
<dbReference type="Proteomes" id="UP000308600">
    <property type="component" value="Unassembled WGS sequence"/>
</dbReference>
<accession>A0ACD3AKY8</accession>
<evidence type="ECO:0000313" key="2">
    <source>
        <dbReference type="Proteomes" id="UP000308600"/>
    </source>
</evidence>
<proteinExistence type="predicted"/>
<reference evidence="1 2" key="1">
    <citation type="journal article" date="2019" name="Nat. Ecol. Evol.">
        <title>Megaphylogeny resolves global patterns of mushroom evolution.</title>
        <authorList>
            <person name="Varga T."/>
            <person name="Krizsan K."/>
            <person name="Foldi C."/>
            <person name="Dima B."/>
            <person name="Sanchez-Garcia M."/>
            <person name="Sanchez-Ramirez S."/>
            <person name="Szollosi G.J."/>
            <person name="Szarkandi J.G."/>
            <person name="Papp V."/>
            <person name="Albert L."/>
            <person name="Andreopoulos W."/>
            <person name="Angelini C."/>
            <person name="Antonin V."/>
            <person name="Barry K.W."/>
            <person name="Bougher N.L."/>
            <person name="Buchanan P."/>
            <person name="Buyck B."/>
            <person name="Bense V."/>
            <person name="Catcheside P."/>
            <person name="Chovatia M."/>
            <person name="Cooper J."/>
            <person name="Damon W."/>
            <person name="Desjardin D."/>
            <person name="Finy P."/>
            <person name="Geml J."/>
            <person name="Haridas S."/>
            <person name="Hughes K."/>
            <person name="Justo A."/>
            <person name="Karasinski D."/>
            <person name="Kautmanova I."/>
            <person name="Kiss B."/>
            <person name="Kocsube S."/>
            <person name="Kotiranta H."/>
            <person name="LaButti K.M."/>
            <person name="Lechner B.E."/>
            <person name="Liimatainen K."/>
            <person name="Lipzen A."/>
            <person name="Lukacs Z."/>
            <person name="Mihaltcheva S."/>
            <person name="Morgado L.N."/>
            <person name="Niskanen T."/>
            <person name="Noordeloos M.E."/>
            <person name="Ohm R.A."/>
            <person name="Ortiz-Santana B."/>
            <person name="Ovrebo C."/>
            <person name="Racz N."/>
            <person name="Riley R."/>
            <person name="Savchenko A."/>
            <person name="Shiryaev A."/>
            <person name="Soop K."/>
            <person name="Spirin V."/>
            <person name="Szebenyi C."/>
            <person name="Tomsovsky M."/>
            <person name="Tulloss R.E."/>
            <person name="Uehling J."/>
            <person name="Grigoriev I.V."/>
            <person name="Vagvolgyi C."/>
            <person name="Papp T."/>
            <person name="Martin F.M."/>
            <person name="Miettinen O."/>
            <person name="Hibbett D.S."/>
            <person name="Nagy L.G."/>
        </authorList>
    </citation>
    <scope>NUCLEOTIDE SEQUENCE [LARGE SCALE GENOMIC DNA]</scope>
    <source>
        <strain evidence="1 2">NL-1719</strain>
    </source>
</reference>
<gene>
    <name evidence="1" type="ORF">BDN72DRAFT_961953</name>
</gene>
<name>A0ACD3AKY8_9AGAR</name>
<protein>
    <submittedName>
        <fullName evidence="1">WD40 repeat-like protein</fullName>
    </submittedName>
</protein>
<dbReference type="EMBL" id="ML208413">
    <property type="protein sequence ID" value="TFK66196.1"/>
    <property type="molecule type" value="Genomic_DNA"/>
</dbReference>